<feature type="region of interest" description="Disordered" evidence="1">
    <location>
        <begin position="57"/>
        <end position="171"/>
    </location>
</feature>
<dbReference type="AlphaFoldDB" id="A0A8H6JDF6"/>
<reference evidence="2 3" key="1">
    <citation type="journal article" date="2020" name="Phytopathology">
        <title>Genome Sequence Resources of Colletotrichum truncatum, C. plurivorum, C. musicola, and C. sojae: Four Species Pathogenic to Soybean (Glycine max).</title>
        <authorList>
            <person name="Rogerio F."/>
            <person name="Boufleur T.R."/>
            <person name="Ciampi-Guillardi M."/>
            <person name="Sukno S.A."/>
            <person name="Thon M.R."/>
            <person name="Massola Junior N.S."/>
            <person name="Baroncelli R."/>
        </authorList>
    </citation>
    <scope>NUCLEOTIDE SEQUENCE [LARGE SCALE GENOMIC DNA]</scope>
    <source>
        <strain evidence="2 3">LFN0009</strain>
    </source>
</reference>
<name>A0A8H6JDF6_9PEZI</name>
<evidence type="ECO:0000313" key="2">
    <source>
        <dbReference type="EMBL" id="KAF6810561.1"/>
    </source>
</evidence>
<accession>A0A8H6JDF6</accession>
<sequence length="171" mass="18765">MLLLGSKSTHEPLTRRRKNRTCCLLLVPSLGGGEEQRATRMREASPESVRQAVVEAANEWSSQRRRNCNSKQRPKKQGESEYAMGADGIMRRRAEISQSSSRSGSRVVAKVVERAVHTDGGPDQQTDVDSSQARDKGANGIAKQVDLPGGEVGRDDRLHVHLDRQGPLPSV</sequence>
<feature type="compositionally biased region" description="Basic and acidic residues" evidence="1">
    <location>
        <begin position="152"/>
        <end position="164"/>
    </location>
</feature>
<organism evidence="2 3">
    <name type="scientific">Colletotrichum sojae</name>
    <dbReference type="NCBI Taxonomy" id="2175907"/>
    <lineage>
        <taxon>Eukaryota</taxon>
        <taxon>Fungi</taxon>
        <taxon>Dikarya</taxon>
        <taxon>Ascomycota</taxon>
        <taxon>Pezizomycotina</taxon>
        <taxon>Sordariomycetes</taxon>
        <taxon>Hypocreomycetidae</taxon>
        <taxon>Glomerellales</taxon>
        <taxon>Glomerellaceae</taxon>
        <taxon>Colletotrichum</taxon>
        <taxon>Colletotrichum orchidearum species complex</taxon>
    </lineage>
</organism>
<keyword evidence="3" id="KW-1185">Reference proteome</keyword>
<evidence type="ECO:0000313" key="3">
    <source>
        <dbReference type="Proteomes" id="UP000652219"/>
    </source>
</evidence>
<feature type="compositionally biased region" description="Low complexity" evidence="1">
    <location>
        <begin position="96"/>
        <end position="106"/>
    </location>
</feature>
<feature type="compositionally biased region" description="Basic residues" evidence="1">
    <location>
        <begin position="63"/>
        <end position="75"/>
    </location>
</feature>
<dbReference type="EMBL" id="WIGN01000085">
    <property type="protein sequence ID" value="KAF6810561.1"/>
    <property type="molecule type" value="Genomic_DNA"/>
</dbReference>
<comment type="caution">
    <text evidence="2">The sequence shown here is derived from an EMBL/GenBank/DDBJ whole genome shotgun (WGS) entry which is preliminary data.</text>
</comment>
<proteinExistence type="predicted"/>
<evidence type="ECO:0000256" key="1">
    <source>
        <dbReference type="SAM" id="MobiDB-lite"/>
    </source>
</evidence>
<dbReference type="Proteomes" id="UP000652219">
    <property type="component" value="Unassembled WGS sequence"/>
</dbReference>
<gene>
    <name evidence="2" type="ORF">CSOJ01_06240</name>
</gene>
<protein>
    <submittedName>
        <fullName evidence="2">Uncharacterized protein</fullName>
    </submittedName>
</protein>